<dbReference type="EMBL" id="RRYP01021177">
    <property type="protein sequence ID" value="TNV72724.1"/>
    <property type="molecule type" value="Genomic_DNA"/>
</dbReference>
<proteinExistence type="predicted"/>
<protein>
    <submittedName>
        <fullName evidence="2">Uncharacterized protein</fullName>
    </submittedName>
</protein>
<feature type="region of interest" description="Disordered" evidence="1">
    <location>
        <begin position="54"/>
        <end position="78"/>
    </location>
</feature>
<reference evidence="2" key="1">
    <citation type="submission" date="2019-06" db="EMBL/GenBank/DDBJ databases">
        <authorList>
            <person name="Zheng W."/>
        </authorList>
    </citation>
    <scope>NUCLEOTIDE SEQUENCE</scope>
    <source>
        <strain evidence="2">QDHG01</strain>
    </source>
</reference>
<accession>A0A8J8SVZ2</accession>
<comment type="caution">
    <text evidence="2">The sequence shown here is derived from an EMBL/GenBank/DDBJ whole genome shotgun (WGS) entry which is preliminary data.</text>
</comment>
<gene>
    <name evidence="2" type="ORF">FGO68_gene5067</name>
</gene>
<name>A0A8J8SVZ2_HALGN</name>
<dbReference type="AlphaFoldDB" id="A0A8J8SVZ2"/>
<feature type="region of interest" description="Disordered" evidence="1">
    <location>
        <begin position="1"/>
        <end position="33"/>
    </location>
</feature>
<dbReference type="Proteomes" id="UP000785679">
    <property type="component" value="Unassembled WGS sequence"/>
</dbReference>
<organism evidence="2 3">
    <name type="scientific">Halteria grandinella</name>
    <dbReference type="NCBI Taxonomy" id="5974"/>
    <lineage>
        <taxon>Eukaryota</taxon>
        <taxon>Sar</taxon>
        <taxon>Alveolata</taxon>
        <taxon>Ciliophora</taxon>
        <taxon>Intramacronucleata</taxon>
        <taxon>Spirotrichea</taxon>
        <taxon>Stichotrichia</taxon>
        <taxon>Sporadotrichida</taxon>
        <taxon>Halteriidae</taxon>
        <taxon>Halteria</taxon>
    </lineage>
</organism>
<feature type="compositionally biased region" description="Basic residues" evidence="1">
    <location>
        <begin position="54"/>
        <end position="72"/>
    </location>
</feature>
<sequence>MTKGVAHPAQTRAGKRSPRTTIPNQRGRSGVSLQGAALPITTIEATTRGRYKKLRTARATACRRRMSKKSKRTGTMMKGSRVHQGHCLFLLTTALRSRGSCTNLLYRCLICRTV</sequence>
<evidence type="ECO:0000313" key="3">
    <source>
        <dbReference type="Proteomes" id="UP000785679"/>
    </source>
</evidence>
<evidence type="ECO:0000313" key="2">
    <source>
        <dbReference type="EMBL" id="TNV72724.1"/>
    </source>
</evidence>
<evidence type="ECO:0000256" key="1">
    <source>
        <dbReference type="SAM" id="MobiDB-lite"/>
    </source>
</evidence>
<keyword evidence="3" id="KW-1185">Reference proteome</keyword>